<dbReference type="KEGG" id="ccin:107269476"/>
<keyword evidence="5" id="KW-1185">Reference proteome</keyword>
<accession>A0AAJ7FMA2</accession>
<evidence type="ECO:0000256" key="2">
    <source>
        <dbReference type="ARBA" id="ARBA00006190"/>
    </source>
</evidence>
<feature type="compositionally biased region" description="Basic and acidic residues" evidence="4">
    <location>
        <begin position="414"/>
        <end position="424"/>
    </location>
</feature>
<reference evidence="6" key="1">
    <citation type="submission" date="2025-08" db="UniProtKB">
        <authorList>
            <consortium name="RefSeq"/>
        </authorList>
    </citation>
    <scope>IDENTIFICATION</scope>
</reference>
<dbReference type="AlphaFoldDB" id="A0AAJ7FMA2"/>
<dbReference type="GO" id="GO:0032511">
    <property type="term" value="P:late endosome to vacuole transport via multivesicular body sorting pathway"/>
    <property type="evidence" value="ECO:0007669"/>
    <property type="project" value="TreeGrafter"/>
</dbReference>
<dbReference type="Proteomes" id="UP000694920">
    <property type="component" value="Unplaced"/>
</dbReference>
<evidence type="ECO:0000256" key="4">
    <source>
        <dbReference type="SAM" id="MobiDB-lite"/>
    </source>
</evidence>
<dbReference type="GO" id="GO:0009898">
    <property type="term" value="C:cytoplasmic side of plasma membrane"/>
    <property type="evidence" value="ECO:0007669"/>
    <property type="project" value="TreeGrafter"/>
</dbReference>
<dbReference type="GO" id="GO:0006900">
    <property type="term" value="P:vesicle budding from membrane"/>
    <property type="evidence" value="ECO:0007669"/>
    <property type="project" value="TreeGrafter"/>
</dbReference>
<comment type="similarity">
    <text evidence="2">Belongs to the SNF7 family.</text>
</comment>
<feature type="region of interest" description="Disordered" evidence="4">
    <location>
        <begin position="392"/>
        <end position="460"/>
    </location>
</feature>
<dbReference type="GO" id="GO:0005771">
    <property type="term" value="C:multivesicular body"/>
    <property type="evidence" value="ECO:0007669"/>
    <property type="project" value="TreeGrafter"/>
</dbReference>
<dbReference type="GeneID" id="107269476"/>
<comment type="subcellular location">
    <subcellularLocation>
        <location evidence="1">Endosome</location>
    </subcellularLocation>
</comment>
<dbReference type="RefSeq" id="XP_015598838.1">
    <property type="nucleotide sequence ID" value="XM_015743352.2"/>
</dbReference>
<proteinExistence type="inferred from homology"/>
<dbReference type="InterPro" id="IPR005024">
    <property type="entry name" value="Snf7_fam"/>
</dbReference>
<name>A0AAJ7FMA2_CEPCN</name>
<dbReference type="Pfam" id="PF03357">
    <property type="entry name" value="Snf7"/>
    <property type="match status" value="1"/>
</dbReference>
<protein>
    <submittedName>
        <fullName evidence="6">Charged multivesicular body protein 7</fullName>
    </submittedName>
</protein>
<dbReference type="PANTHER" id="PTHR22761">
    <property type="entry name" value="CHARGED MULTIVESICULAR BODY PROTEIN"/>
    <property type="match status" value="1"/>
</dbReference>
<dbReference type="PANTHER" id="PTHR22761:SF10">
    <property type="entry name" value="GH13992P"/>
    <property type="match status" value="1"/>
</dbReference>
<evidence type="ECO:0000313" key="6">
    <source>
        <dbReference type="RefSeq" id="XP_015598838.1"/>
    </source>
</evidence>
<keyword evidence="3" id="KW-0967">Endosome</keyword>
<sequence length="460" mass="52348">MATNEDLNNSLPLPVDKLPECWNKDERMNSLFAQFRNRSVNPQDWDSKYTFWKNMISEWLGHQMRCSFSISDLNLAFKRNGRIPLCLSIVVQELHKNGEIISLPEFLKGPAGTWTGWAIDILVKKPLIWSFFKVKNSMYEQSIDTNAKFVHVKTVKELAEIILTTLEDTENKSLIPLCEVTKNCQEKSQNKHITNENIKLAIIWLRQAKKAAFRENTVQKDSELLVKISPQGVTEVTEVEEGLYKLLKQEEMLTKNLELLEVEKNAVLKNAKSYLASGLRQVAKSCLRKKKELEKSIEKRAAALQNVQILIARIHDAHSDSEVMTSYKTGCITLKKKLEEAGLTEDSVRDTMDDLSEVLEEFKELQTVLSESVEHIESDHELETELAELMASPSLSNSSADTSVEDQNKLPSQSEDHKLPKLNDLEQELMSLHLQDMPSPPKSSRSVLSTLVKEKNPLTS</sequence>
<evidence type="ECO:0000256" key="1">
    <source>
        <dbReference type="ARBA" id="ARBA00004177"/>
    </source>
</evidence>
<evidence type="ECO:0000313" key="5">
    <source>
        <dbReference type="Proteomes" id="UP000694920"/>
    </source>
</evidence>
<gene>
    <name evidence="6" type="primary">LOC107269476</name>
</gene>
<dbReference type="Pfam" id="PF25880">
    <property type="entry name" value="WHD_CHMP7_1st"/>
    <property type="match status" value="1"/>
</dbReference>
<organism evidence="5 6">
    <name type="scientific">Cephus cinctus</name>
    <name type="common">Wheat stem sawfly</name>
    <dbReference type="NCBI Taxonomy" id="211228"/>
    <lineage>
        <taxon>Eukaryota</taxon>
        <taxon>Metazoa</taxon>
        <taxon>Ecdysozoa</taxon>
        <taxon>Arthropoda</taxon>
        <taxon>Hexapoda</taxon>
        <taxon>Insecta</taxon>
        <taxon>Pterygota</taxon>
        <taxon>Neoptera</taxon>
        <taxon>Endopterygota</taxon>
        <taxon>Hymenoptera</taxon>
        <taxon>Cephoidea</taxon>
        <taxon>Cephidae</taxon>
        <taxon>Cephus</taxon>
    </lineage>
</organism>
<evidence type="ECO:0000256" key="3">
    <source>
        <dbReference type="ARBA" id="ARBA00022753"/>
    </source>
</evidence>
<dbReference type="GO" id="GO:0000815">
    <property type="term" value="C:ESCRT III complex"/>
    <property type="evidence" value="ECO:0007669"/>
    <property type="project" value="TreeGrafter"/>
</dbReference>
<feature type="compositionally biased region" description="Polar residues" evidence="4">
    <location>
        <begin position="393"/>
        <end position="402"/>
    </location>
</feature>